<keyword evidence="8 13" id="KW-0238">DNA-binding</keyword>
<dbReference type="InterPro" id="IPR000212">
    <property type="entry name" value="DNA_helicase_UvrD/REP"/>
</dbReference>
<dbReference type="SUPFAM" id="SSF52980">
    <property type="entry name" value="Restriction endonuclease-like"/>
    <property type="match status" value="1"/>
</dbReference>
<comment type="function">
    <text evidence="13">The heterodimer acts as both an ATP-dependent DNA helicase and an ATP-dependent, dual-direction single-stranded exonuclease. Recognizes the chi site generating a DNA molecule suitable for the initiation of homologous recombination. The AddA nuclease domain is required for chi fragment generation; this subunit has the helicase and 3' -&gt; 5' nuclease activities.</text>
</comment>
<evidence type="ECO:0000256" key="8">
    <source>
        <dbReference type="ARBA" id="ARBA00023125"/>
    </source>
</evidence>
<proteinExistence type="inferred from homology"/>
<evidence type="ECO:0000256" key="12">
    <source>
        <dbReference type="ARBA" id="ARBA00048988"/>
    </source>
</evidence>
<comment type="catalytic activity">
    <reaction evidence="11 13">
        <text>Couples ATP hydrolysis with the unwinding of duplex DNA by translocating in the 3'-5' direction.</text>
        <dbReference type="EC" id="5.6.2.4"/>
    </reaction>
</comment>
<dbReference type="Pfam" id="PF13361">
    <property type="entry name" value="UvrD_C"/>
    <property type="match status" value="1"/>
</dbReference>
<sequence>MGQGTWTNEQWKAINERNGDILVAAAAGSGKTAVLVERIISLITEGENPLDIDRLLVVTFTKAAAGEMCERIGDAIIKKLNEDPENAHLQKQLVYINRADIKTIDSFFLRVVKENYNVVGIDPAVRTADNGEVELLKAEVMNDLFEELYESEDNEGFLSLVESYGGGTRDTGLRDIILKMYTFLQSNPYPEKWANDILNDFDIPENGNIDDTKWGRLVAENIKFEVSGILDDLKGALDLINSPNGPESYKKVLETEYNAMFDFYNSIDGSFSSCYNGYKNVSFASRIGVYKGDYKDIAEMVKTLRNEAKDSFKNLGEKYFKVDPNFSVSTISKMSPIIKELVRVTLLFSKKYSDEKRERMIMDFNDYGHYCIKILLEEGSTIENPIPSKIALEYQEKYDEILIDEYQDSNFIQEMVLSAISKKSRGENNRFLVGDVKQSIYRFRLAKPEIFMEKYETFDIECKGKEKRIDLFKNFRSRENVLYSTNFLFRQLMTKDFGDIVYDDRASLYAGAVFPETDGNVGGSTELHIIEKKSYENISDELLEYSDAEIEALFVAKRIKELIESGYMVFDKKTKEYRKVQYRDITVLLRSKKNWTDAFSDIFESQFIPSYAEATAGYFDTVEIETILDFLKLIDNPLQDIPLIATLRSPIFRFTGDELVDIKIGGKADNFFQCALNYSEYEHKNEDIEKRLSEFFRIINEFRDMAEYTSVSEIIREIYVKTGYFDYVGGTYGGNIKQANLRLLIDKAKEYENSSFKGLFHFVRYIERVRKNDIESGEASITGENDNIVKIMSIHKSKGLEFPVVFVAGMGKTFNKADIRDSLLLHQDLGIGGDYIDYENRAKYSNITKVVMAEKIDRENLSEELRVLYVAMTRAKEKLIMVGSLSNIQKKCTGYITDTLGASETLSPYKMLKGNNYLDWVIPALVRHRQGEKIYNITGTENVSFNDKLYNDESCWDIYFHEKNEVLDMTLVEEVGSENDFDINSIDISKDYSGYKEVIHSRMNWVYPNINATILPSNISISEMKRNAYESEYLQNSIFSTDDDFEIPSFSKENTISAKNRGTVIHTVMEKLDFSKEYKAEDIDIFVHSLFENGTLSEEEANSVKGYPFITFFNSEIGKRVRNSDRVFKEKPFVLGLTPFQVFGKEEYKNIDEKMMVHGIIDCYFYEGDDIVLIDYKSDNATVDELKRRYTIQLELYKKALESITGHKVKDTIIYSFKNGCEIYL</sequence>
<keyword evidence="9 13" id="KW-0234">DNA repair</keyword>
<dbReference type="GO" id="GO:0005524">
    <property type="term" value="F:ATP binding"/>
    <property type="evidence" value="ECO:0007669"/>
    <property type="project" value="UniProtKB-UniRule"/>
</dbReference>
<evidence type="ECO:0000256" key="1">
    <source>
        <dbReference type="ARBA" id="ARBA00022722"/>
    </source>
</evidence>
<evidence type="ECO:0000256" key="13">
    <source>
        <dbReference type="HAMAP-Rule" id="MF_01451"/>
    </source>
</evidence>
<dbReference type="HAMAP" id="MF_01451">
    <property type="entry name" value="AddA"/>
    <property type="match status" value="1"/>
</dbReference>
<dbReference type="PROSITE" id="PS51198">
    <property type="entry name" value="UVRD_HELICASE_ATP_BIND"/>
    <property type="match status" value="1"/>
</dbReference>
<keyword evidence="3 13" id="KW-0227">DNA damage</keyword>
<dbReference type="Proteomes" id="UP000823611">
    <property type="component" value="Unassembled WGS sequence"/>
</dbReference>
<dbReference type="FunFam" id="3.40.50.300:FF:001236">
    <property type="entry name" value="ATP-dependent helicase/nuclease subunit A"/>
    <property type="match status" value="1"/>
</dbReference>
<evidence type="ECO:0000256" key="6">
    <source>
        <dbReference type="ARBA" id="ARBA00022839"/>
    </source>
</evidence>
<dbReference type="InterPro" id="IPR038726">
    <property type="entry name" value="PDDEXK_AddAB-type"/>
</dbReference>
<dbReference type="InterPro" id="IPR011604">
    <property type="entry name" value="PDDEXK-like_dom_sf"/>
</dbReference>
<evidence type="ECO:0000256" key="9">
    <source>
        <dbReference type="ARBA" id="ARBA00023204"/>
    </source>
</evidence>
<dbReference type="GO" id="GO:0000724">
    <property type="term" value="P:double-strand break repair via homologous recombination"/>
    <property type="evidence" value="ECO:0007669"/>
    <property type="project" value="UniProtKB-UniRule"/>
</dbReference>
<evidence type="ECO:0000256" key="7">
    <source>
        <dbReference type="ARBA" id="ARBA00022840"/>
    </source>
</evidence>
<keyword evidence="10 13" id="KW-0413">Isomerase</keyword>
<protein>
    <recommendedName>
        <fullName evidence="13">ATP-dependent helicase/nuclease subunit A</fullName>
        <ecNumber evidence="13">3.1.-.-</ecNumber>
        <ecNumber evidence="13">5.6.2.4</ecNumber>
    </recommendedName>
    <alternativeName>
        <fullName evidence="13">ATP-dependent helicase/nuclease AddA</fullName>
    </alternativeName>
    <alternativeName>
        <fullName evidence="13">DNA 3'-5' helicase AddA</fullName>
    </alternativeName>
</protein>
<evidence type="ECO:0000313" key="17">
    <source>
        <dbReference type="EMBL" id="MBO8435067.1"/>
    </source>
</evidence>
<evidence type="ECO:0000256" key="10">
    <source>
        <dbReference type="ARBA" id="ARBA00023235"/>
    </source>
</evidence>
<comment type="subunit">
    <text evidence="13">Heterodimer of AddA and AddB/RexB.</text>
</comment>
<dbReference type="Gene3D" id="1.10.274.50">
    <property type="match status" value="1"/>
</dbReference>
<evidence type="ECO:0000256" key="14">
    <source>
        <dbReference type="PROSITE-ProRule" id="PRU00560"/>
    </source>
</evidence>
<dbReference type="GO" id="GO:0043138">
    <property type="term" value="F:3'-5' DNA helicase activity"/>
    <property type="evidence" value="ECO:0007669"/>
    <property type="project" value="UniProtKB-UniRule"/>
</dbReference>
<evidence type="ECO:0000313" key="18">
    <source>
        <dbReference type="Proteomes" id="UP000823611"/>
    </source>
</evidence>
<dbReference type="InterPro" id="IPR014016">
    <property type="entry name" value="UvrD-like_ATP-bd"/>
</dbReference>
<dbReference type="InterPro" id="IPR014152">
    <property type="entry name" value="AddA"/>
</dbReference>
<comment type="catalytic activity">
    <reaction evidence="12 13">
        <text>ATP + H2O = ADP + phosphate + H(+)</text>
        <dbReference type="Rhea" id="RHEA:13065"/>
        <dbReference type="ChEBI" id="CHEBI:15377"/>
        <dbReference type="ChEBI" id="CHEBI:15378"/>
        <dbReference type="ChEBI" id="CHEBI:30616"/>
        <dbReference type="ChEBI" id="CHEBI:43474"/>
        <dbReference type="ChEBI" id="CHEBI:456216"/>
        <dbReference type="EC" id="5.6.2.4"/>
    </reaction>
</comment>
<dbReference type="GO" id="GO:0003690">
    <property type="term" value="F:double-stranded DNA binding"/>
    <property type="evidence" value="ECO:0007669"/>
    <property type="project" value="UniProtKB-UniRule"/>
</dbReference>
<dbReference type="Pfam" id="PF12705">
    <property type="entry name" value="PDDEXK_1"/>
    <property type="match status" value="1"/>
</dbReference>
<reference evidence="17" key="1">
    <citation type="submission" date="2020-10" db="EMBL/GenBank/DDBJ databases">
        <authorList>
            <person name="Gilroy R."/>
        </authorList>
    </citation>
    <scope>NUCLEOTIDE SEQUENCE</scope>
    <source>
        <strain evidence="17">F6-4510</strain>
    </source>
</reference>
<evidence type="ECO:0000256" key="2">
    <source>
        <dbReference type="ARBA" id="ARBA00022741"/>
    </source>
</evidence>
<evidence type="ECO:0000259" key="15">
    <source>
        <dbReference type="PROSITE" id="PS51198"/>
    </source>
</evidence>
<dbReference type="GO" id="GO:0005829">
    <property type="term" value="C:cytosol"/>
    <property type="evidence" value="ECO:0007669"/>
    <property type="project" value="TreeGrafter"/>
</dbReference>
<keyword evidence="7 13" id="KW-0067">ATP-binding</keyword>
<name>A0A9D9H4N9_9FIRM</name>
<feature type="binding site" evidence="14">
    <location>
        <begin position="25"/>
        <end position="32"/>
    </location>
    <ligand>
        <name>ATP</name>
        <dbReference type="ChEBI" id="CHEBI:30616"/>
    </ligand>
</feature>
<keyword evidence="2 13" id="KW-0547">Nucleotide-binding</keyword>
<dbReference type="SUPFAM" id="SSF52540">
    <property type="entry name" value="P-loop containing nucleoside triphosphate hydrolases"/>
    <property type="match status" value="1"/>
</dbReference>
<comment type="similarity">
    <text evidence="13">Belongs to the helicase family. AddA subfamily.</text>
</comment>
<dbReference type="PROSITE" id="PS51217">
    <property type="entry name" value="UVRD_HELICASE_CTER"/>
    <property type="match status" value="1"/>
</dbReference>
<feature type="domain" description="UvrD-like helicase ATP-binding" evidence="15">
    <location>
        <begin position="4"/>
        <end position="478"/>
    </location>
</feature>
<evidence type="ECO:0000256" key="11">
    <source>
        <dbReference type="ARBA" id="ARBA00034617"/>
    </source>
</evidence>
<keyword evidence="4 13" id="KW-0378">Hydrolase</keyword>
<organism evidence="17 18">
    <name type="scientific">Candidatus Fimicola merdigallinarum</name>
    <dbReference type="NCBI Taxonomy" id="2840819"/>
    <lineage>
        <taxon>Bacteria</taxon>
        <taxon>Bacillati</taxon>
        <taxon>Bacillota</taxon>
        <taxon>Clostridia</taxon>
        <taxon>Lachnospirales</taxon>
        <taxon>Lachnospiraceae</taxon>
        <taxon>Lachnospiraceae incertae sedis</taxon>
        <taxon>Candidatus Fimicola</taxon>
    </lineage>
</organism>
<dbReference type="AlphaFoldDB" id="A0A9D9H4N9"/>
<evidence type="ECO:0000259" key="16">
    <source>
        <dbReference type="PROSITE" id="PS51217"/>
    </source>
</evidence>
<dbReference type="Gene3D" id="3.90.320.10">
    <property type="match status" value="1"/>
</dbReference>
<dbReference type="GO" id="GO:0033202">
    <property type="term" value="C:DNA helicase complex"/>
    <property type="evidence" value="ECO:0007669"/>
    <property type="project" value="TreeGrafter"/>
</dbReference>
<dbReference type="InterPro" id="IPR011335">
    <property type="entry name" value="Restrct_endonuc-II-like"/>
</dbReference>
<dbReference type="Gene3D" id="3.40.50.300">
    <property type="entry name" value="P-loop containing nucleotide triphosphate hydrolases"/>
    <property type="match status" value="4"/>
</dbReference>
<accession>A0A9D9H4N9</accession>
<comment type="cofactor">
    <cofactor evidence="13">
        <name>Mg(2+)</name>
        <dbReference type="ChEBI" id="CHEBI:18420"/>
    </cofactor>
</comment>
<keyword evidence="5 13" id="KW-0347">Helicase</keyword>
<dbReference type="InterPro" id="IPR027417">
    <property type="entry name" value="P-loop_NTPase"/>
</dbReference>
<dbReference type="Pfam" id="PF00580">
    <property type="entry name" value="UvrD-helicase"/>
    <property type="match status" value="1"/>
</dbReference>
<dbReference type="EC" id="3.1.-.-" evidence="13"/>
<evidence type="ECO:0000256" key="5">
    <source>
        <dbReference type="ARBA" id="ARBA00022806"/>
    </source>
</evidence>
<dbReference type="EMBL" id="JADIMX010000130">
    <property type="protein sequence ID" value="MBO8435067.1"/>
    <property type="molecule type" value="Genomic_DNA"/>
</dbReference>
<keyword evidence="1 13" id="KW-0540">Nuclease</keyword>
<feature type="domain" description="UvrD-like helicase C-terminal" evidence="16">
    <location>
        <begin position="507"/>
        <end position="799"/>
    </location>
</feature>
<dbReference type="PANTHER" id="PTHR11070">
    <property type="entry name" value="UVRD / RECB / PCRA DNA HELICASE FAMILY MEMBER"/>
    <property type="match status" value="1"/>
</dbReference>
<comment type="caution">
    <text evidence="17">The sequence shown here is derived from an EMBL/GenBank/DDBJ whole genome shotgun (WGS) entry which is preliminary data.</text>
</comment>
<dbReference type="NCBIfam" id="TIGR02785">
    <property type="entry name" value="addA_Gpos"/>
    <property type="match status" value="1"/>
</dbReference>
<dbReference type="GO" id="GO:0008408">
    <property type="term" value="F:3'-5' exonuclease activity"/>
    <property type="evidence" value="ECO:0007669"/>
    <property type="project" value="UniProtKB-UniRule"/>
</dbReference>
<evidence type="ECO:0000256" key="4">
    <source>
        <dbReference type="ARBA" id="ARBA00022801"/>
    </source>
</evidence>
<dbReference type="PANTHER" id="PTHR11070:SF48">
    <property type="entry name" value="ATP-DEPENDENT HELICASE_NUCLEASE SUBUNIT A"/>
    <property type="match status" value="1"/>
</dbReference>
<reference evidence="17" key="2">
    <citation type="journal article" date="2021" name="PeerJ">
        <title>Extensive microbial diversity within the chicken gut microbiome revealed by metagenomics and culture.</title>
        <authorList>
            <person name="Gilroy R."/>
            <person name="Ravi A."/>
            <person name="Getino M."/>
            <person name="Pursley I."/>
            <person name="Horton D.L."/>
            <person name="Alikhan N.F."/>
            <person name="Baker D."/>
            <person name="Gharbi K."/>
            <person name="Hall N."/>
            <person name="Watson M."/>
            <person name="Adriaenssens E.M."/>
            <person name="Foster-Nyarko E."/>
            <person name="Jarju S."/>
            <person name="Secka A."/>
            <person name="Antonio M."/>
            <person name="Oren A."/>
            <person name="Chaudhuri R.R."/>
            <person name="La Ragione R."/>
            <person name="Hildebrand F."/>
            <person name="Pallen M.J."/>
        </authorList>
    </citation>
    <scope>NUCLEOTIDE SEQUENCE</scope>
    <source>
        <strain evidence="17">F6-4510</strain>
    </source>
</reference>
<dbReference type="EC" id="5.6.2.4" evidence="13"/>
<evidence type="ECO:0000256" key="3">
    <source>
        <dbReference type="ARBA" id="ARBA00022763"/>
    </source>
</evidence>
<keyword evidence="6 13" id="KW-0269">Exonuclease</keyword>
<gene>
    <name evidence="13 17" type="primary">addA</name>
    <name evidence="17" type="ORF">IAC55_07090</name>
</gene>
<dbReference type="InterPro" id="IPR014017">
    <property type="entry name" value="DNA_helicase_UvrD-like_C"/>
</dbReference>